<dbReference type="PANTHER" id="PTHR42824:SF1">
    <property type="entry name" value="GLUTAMINE AMIDOTRANSFERASE YAFJ-RELATED"/>
    <property type="match status" value="1"/>
</dbReference>
<gene>
    <name evidence="3" type="primary">yafJ</name>
    <name evidence="3" type="ORF">CAGGBEG34_360008</name>
</gene>
<dbReference type="eggNOG" id="COG0121">
    <property type="taxonomic scope" value="Bacteria"/>
</dbReference>
<proteinExistence type="predicted"/>
<dbReference type="EMBL" id="CAFB01000054">
    <property type="protein sequence ID" value="CCD30001.1"/>
    <property type="molecule type" value="Genomic_DNA"/>
</dbReference>
<reference evidence="3 4" key="1">
    <citation type="submission" date="2011-08" db="EMBL/GenBank/DDBJ databases">
        <title>The genome of the obligate endobacterium of an arbuscular mycorrhizal fungus reveals an interphylum network of nutritional interactions.</title>
        <authorList>
            <person name="Ghignone S."/>
            <person name="Salvioli A."/>
            <person name="Anca I."/>
            <person name="Lumini E."/>
            <person name="Ortu G."/>
            <person name="Petiti L."/>
            <person name="Cruveiller S."/>
            <person name="Bianciotto V."/>
            <person name="Piffanelli P."/>
            <person name="Lanfranco L."/>
            <person name="Bonfante P."/>
        </authorList>
    </citation>
    <scope>NUCLEOTIDE SEQUENCE [LARGE SCALE GENOMIC DNA]</scope>
    <source>
        <strain evidence="3 4">BEG34</strain>
    </source>
</reference>
<dbReference type="PROSITE" id="PS51278">
    <property type="entry name" value="GATASE_TYPE_2"/>
    <property type="match status" value="1"/>
</dbReference>
<dbReference type="PANTHER" id="PTHR42824">
    <property type="entry name" value="GLUTAMINE AMIDOTRANSFERASE"/>
    <property type="match status" value="1"/>
</dbReference>
<sequence length="283" mass="31621">MCQLLGINCAAPTDTTFSFTGFAARGGITDHHADGWGIAFFEDRACRLFIDHQPASTSAVAEFVKRYPIKSKNIIAHIRKATKGVVRLENCHPFMRERWGRHWIFAHNGDLNGYQPVLSNLYQSVGDTDSELAFCAMMQGLYQSFPGAQPPLDELFGAVAALTRQMTDYGVFNFLLSNGQALFAYGSTHLHYIVRRWPFSTAHLIDADMTIDFAKYTTPEDCIAVIATQPLTDDEHWHAFEPGDLRMFRHGEPVLKAHIPVPPSVLEIARQPLEKEKPASLAA</sequence>
<dbReference type="Gene3D" id="3.60.20.10">
    <property type="entry name" value="Glutamine Phosphoribosylpyrophosphate, subunit 1, domain 1"/>
    <property type="match status" value="1"/>
</dbReference>
<feature type="domain" description="Glutamine amidotransferase type-2" evidence="2">
    <location>
        <begin position="2"/>
        <end position="251"/>
    </location>
</feature>
<dbReference type="GO" id="GO:0016740">
    <property type="term" value="F:transferase activity"/>
    <property type="evidence" value="ECO:0007669"/>
    <property type="project" value="UniProtKB-KW"/>
</dbReference>
<dbReference type="InterPro" id="IPR026869">
    <property type="entry name" value="EgtC-like"/>
</dbReference>
<keyword evidence="4" id="KW-1185">Reference proteome</keyword>
<comment type="caution">
    <text evidence="3">The sequence shown here is derived from an EMBL/GenBank/DDBJ whole genome shotgun (WGS) entry which is preliminary data.</text>
</comment>
<evidence type="ECO:0000313" key="4">
    <source>
        <dbReference type="Proteomes" id="UP000054051"/>
    </source>
</evidence>
<name>G2JB49_9BURK</name>
<evidence type="ECO:0000259" key="2">
    <source>
        <dbReference type="PROSITE" id="PS51278"/>
    </source>
</evidence>
<protein>
    <submittedName>
        <fullName evidence="3">Glutamine amidotransferase class-II</fullName>
    </submittedName>
</protein>
<dbReference type="SUPFAM" id="SSF56235">
    <property type="entry name" value="N-terminal nucleophile aminohydrolases (Ntn hydrolases)"/>
    <property type="match status" value="1"/>
</dbReference>
<evidence type="ECO:0000313" key="3">
    <source>
        <dbReference type="EMBL" id="CCD30001.1"/>
    </source>
</evidence>
<dbReference type="Pfam" id="PF13230">
    <property type="entry name" value="GATase_4"/>
    <property type="match status" value="1"/>
</dbReference>
<dbReference type="RefSeq" id="WP_006683089.1">
    <property type="nucleotide sequence ID" value="NZ_CAFB01000054.1"/>
</dbReference>
<keyword evidence="1 3" id="KW-0315">Glutamine amidotransferase</keyword>
<dbReference type="Proteomes" id="UP000054051">
    <property type="component" value="Unassembled WGS sequence"/>
</dbReference>
<dbReference type="InterPro" id="IPR029055">
    <property type="entry name" value="Ntn_hydrolases_N"/>
</dbReference>
<evidence type="ECO:0000256" key="1">
    <source>
        <dbReference type="ARBA" id="ARBA00022962"/>
    </source>
</evidence>
<dbReference type="OrthoDB" id="321954at2"/>
<dbReference type="AlphaFoldDB" id="G2JB49"/>
<organism evidence="3 4">
    <name type="scientific">Candidatus Glomeribacter gigasporarum BEG34</name>
    <dbReference type="NCBI Taxonomy" id="1070319"/>
    <lineage>
        <taxon>Bacteria</taxon>
        <taxon>Pseudomonadati</taxon>
        <taxon>Pseudomonadota</taxon>
        <taxon>Betaproteobacteria</taxon>
        <taxon>Burkholderiales</taxon>
        <taxon>Burkholderiaceae</taxon>
        <taxon>Candidatus Glomeribacter</taxon>
    </lineage>
</organism>
<dbReference type="CDD" id="cd01908">
    <property type="entry name" value="YafJ"/>
    <property type="match status" value="1"/>
</dbReference>
<keyword evidence="3" id="KW-0808">Transferase</keyword>
<dbReference type="InterPro" id="IPR017932">
    <property type="entry name" value="GATase_2_dom"/>
</dbReference>
<accession>G2JB49</accession>